<evidence type="ECO:0000256" key="1">
    <source>
        <dbReference type="ARBA" id="ARBA00009437"/>
    </source>
</evidence>
<dbReference type="Pfam" id="PF03466">
    <property type="entry name" value="LysR_substrate"/>
    <property type="match status" value="1"/>
</dbReference>
<evidence type="ECO:0000313" key="6">
    <source>
        <dbReference type="EMBL" id="SCM83381.1"/>
    </source>
</evidence>
<sequence length="301" mass="33556">MDIQLFRTLLLVAKLGSVTHAAEQLNFTQPAITAQIRTLEGHFGVSLFERVGKKRVILNSAGQALVEYAERLVSVYDEMHISFQASMKRAEPIRIGSSTDMASYVLPSILREFQCRKINGIISVDIRTFLSDTIKGLEDNTFDIIIVNSKISNEKILQFPLVQERLVWVAQRDLAAGNNGCINIADYPFINFRPGSVYRSKYEEVLKKMKIDSVVEYNDAVSILHAVLDGLGVGVLPYVSVAPFLANGTLIEFVNAPKLYVTISLAFHRNKLLSPAMRALLSIFSEKANIENGIVDYLESI</sequence>
<name>A0A212M0T6_9FIRM</name>
<dbReference type="PANTHER" id="PTHR30126">
    <property type="entry name" value="HTH-TYPE TRANSCRIPTIONAL REGULATOR"/>
    <property type="match status" value="1"/>
</dbReference>
<evidence type="ECO:0000256" key="3">
    <source>
        <dbReference type="ARBA" id="ARBA00023125"/>
    </source>
</evidence>
<keyword evidence="4" id="KW-0804">Transcription</keyword>
<proteinExistence type="inferred from homology"/>
<dbReference type="InterPro" id="IPR036390">
    <property type="entry name" value="WH_DNA-bd_sf"/>
</dbReference>
<dbReference type="InterPro" id="IPR036388">
    <property type="entry name" value="WH-like_DNA-bd_sf"/>
</dbReference>
<dbReference type="SUPFAM" id="SSF46785">
    <property type="entry name" value="Winged helix' DNA-binding domain"/>
    <property type="match status" value="1"/>
</dbReference>
<dbReference type="GO" id="GO:0000976">
    <property type="term" value="F:transcription cis-regulatory region binding"/>
    <property type="evidence" value="ECO:0007669"/>
    <property type="project" value="TreeGrafter"/>
</dbReference>
<keyword evidence="2" id="KW-0805">Transcription regulation</keyword>
<dbReference type="PRINTS" id="PR00039">
    <property type="entry name" value="HTHLYSR"/>
</dbReference>
<organism evidence="6">
    <name type="scientific">uncultured Sporomusa sp</name>
    <dbReference type="NCBI Taxonomy" id="307249"/>
    <lineage>
        <taxon>Bacteria</taxon>
        <taxon>Bacillati</taxon>
        <taxon>Bacillota</taxon>
        <taxon>Negativicutes</taxon>
        <taxon>Selenomonadales</taxon>
        <taxon>Sporomusaceae</taxon>
        <taxon>Sporomusa</taxon>
        <taxon>environmental samples</taxon>
    </lineage>
</organism>
<keyword evidence="3" id="KW-0238">DNA-binding</keyword>
<gene>
    <name evidence="6" type="ORF">KL86SPO_70239</name>
</gene>
<dbReference type="SUPFAM" id="SSF53850">
    <property type="entry name" value="Periplasmic binding protein-like II"/>
    <property type="match status" value="1"/>
</dbReference>
<evidence type="ECO:0000256" key="4">
    <source>
        <dbReference type="ARBA" id="ARBA00023163"/>
    </source>
</evidence>
<dbReference type="Gene3D" id="3.40.190.290">
    <property type="match status" value="1"/>
</dbReference>
<evidence type="ECO:0000256" key="2">
    <source>
        <dbReference type="ARBA" id="ARBA00023015"/>
    </source>
</evidence>
<dbReference type="CDD" id="cd05466">
    <property type="entry name" value="PBP2_LTTR_substrate"/>
    <property type="match status" value="1"/>
</dbReference>
<dbReference type="Gene3D" id="1.10.10.10">
    <property type="entry name" value="Winged helix-like DNA-binding domain superfamily/Winged helix DNA-binding domain"/>
    <property type="match status" value="1"/>
</dbReference>
<feature type="domain" description="HTH lysR-type" evidence="5">
    <location>
        <begin position="1"/>
        <end position="59"/>
    </location>
</feature>
<dbReference type="AlphaFoldDB" id="A0A212M0T6"/>
<dbReference type="GO" id="GO:0003700">
    <property type="term" value="F:DNA-binding transcription factor activity"/>
    <property type="evidence" value="ECO:0007669"/>
    <property type="project" value="InterPro"/>
</dbReference>
<dbReference type="EMBL" id="FMJE01000007">
    <property type="protein sequence ID" value="SCM83381.1"/>
    <property type="molecule type" value="Genomic_DNA"/>
</dbReference>
<dbReference type="RefSeq" id="WP_288185836.1">
    <property type="nucleotide sequence ID" value="NZ_LT608335.1"/>
</dbReference>
<accession>A0A212M0T6</accession>
<evidence type="ECO:0000259" key="5">
    <source>
        <dbReference type="PROSITE" id="PS50931"/>
    </source>
</evidence>
<dbReference type="Pfam" id="PF00126">
    <property type="entry name" value="HTH_1"/>
    <property type="match status" value="1"/>
</dbReference>
<reference evidence="6" key="1">
    <citation type="submission" date="2016-08" db="EMBL/GenBank/DDBJ databases">
        <authorList>
            <person name="Seilhamer J.J."/>
        </authorList>
    </citation>
    <scope>NUCLEOTIDE SEQUENCE</scope>
    <source>
        <strain evidence="6">86</strain>
    </source>
</reference>
<comment type="similarity">
    <text evidence="1">Belongs to the LysR transcriptional regulatory family.</text>
</comment>
<dbReference type="InterPro" id="IPR000847">
    <property type="entry name" value="LysR_HTH_N"/>
</dbReference>
<dbReference type="PANTHER" id="PTHR30126:SF40">
    <property type="entry name" value="HTH-TYPE TRANSCRIPTIONAL REGULATOR GLTR"/>
    <property type="match status" value="1"/>
</dbReference>
<dbReference type="PROSITE" id="PS50931">
    <property type="entry name" value="HTH_LYSR"/>
    <property type="match status" value="1"/>
</dbReference>
<dbReference type="InterPro" id="IPR005119">
    <property type="entry name" value="LysR_subst-bd"/>
</dbReference>
<protein>
    <submittedName>
        <fullName evidence="6">Transcriptional regulator</fullName>
    </submittedName>
</protein>